<evidence type="ECO:0000256" key="5">
    <source>
        <dbReference type="ARBA" id="ARBA00022723"/>
    </source>
</evidence>
<comment type="cofactor">
    <cofactor evidence="1">
        <name>a divalent metal cation</name>
        <dbReference type="ChEBI" id="CHEBI:60240"/>
    </cofactor>
</comment>
<sequence>MLGKPQYEQWFQTNLRCSQSTFCRLASWLSTSQPELMRRETSHLFKKKVAVLLYFLGSEGGYRDTGAAFGMSKSWCVETVNVIVAALAKQAKLWISIPQTPAEWLRIEEDFFPKQNFPGIVGAVDGTLIDIQCTKDYDGFYNRNGDPSLNIQAVVDSKLRFMSEDIRPGSYSDKKIWKRSKLGKSIHGKIPMGCFILGDAGYTLLPWLITPFVPREEGGKLSKLQKHFNFKLSSCRMSVECAFGRLKERFRILKTPMKEKSLDRTVSVVTACFVLHNIFLHYKDDLFDNPCQRRDRNDHVQPQDVDDVENNSLLRLHAVNKRYSIAKIIYQ</sequence>
<dbReference type="GO" id="GO:0005634">
    <property type="term" value="C:nucleus"/>
    <property type="evidence" value="ECO:0007669"/>
    <property type="project" value="UniProtKB-SubCell"/>
</dbReference>
<evidence type="ECO:0000256" key="3">
    <source>
        <dbReference type="ARBA" id="ARBA00006958"/>
    </source>
</evidence>
<dbReference type="Pfam" id="PF13359">
    <property type="entry name" value="DDE_Tnp_4"/>
    <property type="match status" value="1"/>
</dbReference>
<dbReference type="AlphaFoldDB" id="A0A6A4Z8T4"/>
<evidence type="ECO:0000313" key="10">
    <source>
        <dbReference type="Proteomes" id="UP000469452"/>
    </source>
</evidence>
<reference evidence="9 10" key="1">
    <citation type="submission" date="2019-06" db="EMBL/GenBank/DDBJ databases">
        <title>Genomics analysis of Aphanomyces spp. identifies a new class of oomycete effector associated with host adaptation.</title>
        <authorList>
            <person name="Gaulin E."/>
        </authorList>
    </citation>
    <scope>NUCLEOTIDE SEQUENCE [LARGE SCALE GENOMIC DNA]</scope>
    <source>
        <strain evidence="9 10">E</strain>
    </source>
</reference>
<accession>A0A6A4Z8T4</accession>
<comment type="similarity">
    <text evidence="3">Belongs to the HARBI1 family.</text>
</comment>
<evidence type="ECO:0000256" key="6">
    <source>
        <dbReference type="ARBA" id="ARBA00022801"/>
    </source>
</evidence>
<dbReference type="PANTHER" id="PTHR22930">
    <property type="match status" value="1"/>
</dbReference>
<evidence type="ECO:0000256" key="1">
    <source>
        <dbReference type="ARBA" id="ARBA00001968"/>
    </source>
</evidence>
<keyword evidence="6" id="KW-0378">Hydrolase</keyword>
<evidence type="ECO:0000256" key="7">
    <source>
        <dbReference type="ARBA" id="ARBA00023242"/>
    </source>
</evidence>
<keyword evidence="5" id="KW-0479">Metal-binding</keyword>
<dbReference type="EMBL" id="VJMI01019717">
    <property type="protein sequence ID" value="KAF0706622.1"/>
    <property type="molecule type" value="Genomic_DNA"/>
</dbReference>
<protein>
    <recommendedName>
        <fullName evidence="8">DDE Tnp4 domain-containing protein</fullName>
    </recommendedName>
</protein>
<gene>
    <name evidence="9" type="ORF">AaE_014021</name>
</gene>
<dbReference type="VEuPathDB" id="FungiDB:H257_02345"/>
<evidence type="ECO:0000256" key="2">
    <source>
        <dbReference type="ARBA" id="ARBA00004123"/>
    </source>
</evidence>
<dbReference type="Proteomes" id="UP000469452">
    <property type="component" value="Unassembled WGS sequence"/>
</dbReference>
<comment type="subcellular location">
    <subcellularLocation>
        <location evidence="2">Nucleus</location>
    </subcellularLocation>
</comment>
<keyword evidence="4" id="KW-0540">Nuclease</keyword>
<dbReference type="InterPro" id="IPR045249">
    <property type="entry name" value="HARBI1-like"/>
</dbReference>
<evidence type="ECO:0000259" key="8">
    <source>
        <dbReference type="Pfam" id="PF13359"/>
    </source>
</evidence>
<name>A0A6A4Z8T4_APHAT</name>
<dbReference type="PANTHER" id="PTHR22930:SF85">
    <property type="entry name" value="GH03217P-RELATED"/>
    <property type="match status" value="1"/>
</dbReference>
<proteinExistence type="inferred from homology"/>
<organism evidence="9 10">
    <name type="scientific">Aphanomyces astaci</name>
    <name type="common">Crayfish plague agent</name>
    <dbReference type="NCBI Taxonomy" id="112090"/>
    <lineage>
        <taxon>Eukaryota</taxon>
        <taxon>Sar</taxon>
        <taxon>Stramenopiles</taxon>
        <taxon>Oomycota</taxon>
        <taxon>Saprolegniomycetes</taxon>
        <taxon>Saprolegniales</taxon>
        <taxon>Verrucalvaceae</taxon>
        <taxon>Aphanomyces</taxon>
    </lineage>
</organism>
<keyword evidence="7" id="KW-0539">Nucleus</keyword>
<evidence type="ECO:0000313" key="9">
    <source>
        <dbReference type="EMBL" id="KAF0706622.1"/>
    </source>
</evidence>
<dbReference type="InterPro" id="IPR027806">
    <property type="entry name" value="HARBI1_dom"/>
</dbReference>
<dbReference type="GO" id="GO:0046872">
    <property type="term" value="F:metal ion binding"/>
    <property type="evidence" value="ECO:0007669"/>
    <property type="project" value="UniProtKB-KW"/>
</dbReference>
<feature type="domain" description="DDE Tnp4" evidence="8">
    <location>
        <begin position="124"/>
        <end position="277"/>
    </location>
</feature>
<dbReference type="GO" id="GO:0004518">
    <property type="term" value="F:nuclease activity"/>
    <property type="evidence" value="ECO:0007669"/>
    <property type="project" value="UniProtKB-KW"/>
</dbReference>
<evidence type="ECO:0000256" key="4">
    <source>
        <dbReference type="ARBA" id="ARBA00022722"/>
    </source>
</evidence>
<dbReference type="GO" id="GO:0016787">
    <property type="term" value="F:hydrolase activity"/>
    <property type="evidence" value="ECO:0007669"/>
    <property type="project" value="UniProtKB-KW"/>
</dbReference>
<comment type="caution">
    <text evidence="9">The sequence shown here is derived from an EMBL/GenBank/DDBJ whole genome shotgun (WGS) entry which is preliminary data.</text>
</comment>